<proteinExistence type="predicted"/>
<comment type="caution">
    <text evidence="1">The sequence shown here is derived from an EMBL/GenBank/DDBJ whole genome shotgun (WGS) entry which is preliminary data.</text>
</comment>
<evidence type="ECO:0000313" key="1">
    <source>
        <dbReference type="EMBL" id="KAF6170890.1"/>
    </source>
</evidence>
<dbReference type="AlphaFoldDB" id="A0A7J7NV13"/>
<dbReference type="EMBL" id="JACGCM010000554">
    <property type="protein sequence ID" value="KAF6170890.1"/>
    <property type="molecule type" value="Genomic_DNA"/>
</dbReference>
<dbReference type="Proteomes" id="UP000541444">
    <property type="component" value="Unassembled WGS sequence"/>
</dbReference>
<name>A0A7J7NV13_9MAGN</name>
<accession>A0A7J7NV13</accession>
<evidence type="ECO:0000313" key="2">
    <source>
        <dbReference type="Proteomes" id="UP000541444"/>
    </source>
</evidence>
<protein>
    <submittedName>
        <fullName evidence="1">Uncharacterized protein</fullName>
    </submittedName>
</protein>
<organism evidence="1 2">
    <name type="scientific">Kingdonia uniflora</name>
    <dbReference type="NCBI Taxonomy" id="39325"/>
    <lineage>
        <taxon>Eukaryota</taxon>
        <taxon>Viridiplantae</taxon>
        <taxon>Streptophyta</taxon>
        <taxon>Embryophyta</taxon>
        <taxon>Tracheophyta</taxon>
        <taxon>Spermatophyta</taxon>
        <taxon>Magnoliopsida</taxon>
        <taxon>Ranunculales</taxon>
        <taxon>Circaeasteraceae</taxon>
        <taxon>Kingdonia</taxon>
    </lineage>
</organism>
<keyword evidence="2" id="KW-1185">Reference proteome</keyword>
<reference evidence="1 2" key="1">
    <citation type="journal article" date="2020" name="IScience">
        <title>Genome Sequencing of the Endangered Kingdonia uniflora (Circaeasteraceae, Ranunculales) Reveals Potential Mechanisms of Evolutionary Specialization.</title>
        <authorList>
            <person name="Sun Y."/>
            <person name="Deng T."/>
            <person name="Zhang A."/>
            <person name="Moore M.J."/>
            <person name="Landis J.B."/>
            <person name="Lin N."/>
            <person name="Zhang H."/>
            <person name="Zhang X."/>
            <person name="Huang J."/>
            <person name="Zhang X."/>
            <person name="Sun H."/>
            <person name="Wang H."/>
        </authorList>
    </citation>
    <scope>NUCLEOTIDE SEQUENCE [LARGE SCALE GENOMIC DNA]</scope>
    <source>
        <strain evidence="1">TB1705</strain>
        <tissue evidence="1">Leaf</tissue>
    </source>
</reference>
<gene>
    <name evidence="1" type="ORF">GIB67_014707</name>
</gene>
<sequence length="79" mass="8363">MSLNGAVVGPVIVDARANQCVVLSDEVVACLILLRPCVNMVEGCLLQCIDLSPKLCLVSKVRLWGISGEPALGIEWASI</sequence>